<dbReference type="InterPro" id="IPR000468">
    <property type="entry name" value="Barstar"/>
</dbReference>
<comment type="caution">
    <text evidence="3">The sequence shown here is derived from an EMBL/GenBank/DDBJ whole genome shotgun (WGS) entry which is preliminary data.</text>
</comment>
<sequence length="258" mass="29494">MQLKPQHQEWLLEQGWSEACSLEPDLVQEIYQRQGIHLPQDVLGFLCRFASFVLYIRSPFIKGALEQMQFDVIQLSKQPQILLAQEDSWDGQERICIVVALFLNSKNQLLVWSSDTEGLMFGLKDAQGDIHSLGDASGLLEFLKGDRTLHLDLTVPLNPRWLSQLEIDGSQLETPADLHHCLQKNLHFPAHHGHNIHALRDMLSTEVRRPLHLIWNQSEASRASFGKSAFQALVDVFQQAARADENQPPDQRFTFELK</sequence>
<dbReference type="Pfam" id="PF01337">
    <property type="entry name" value="Barstar"/>
    <property type="match status" value="1"/>
</dbReference>
<evidence type="ECO:0000313" key="3">
    <source>
        <dbReference type="EMBL" id="GGJ25714.1"/>
    </source>
</evidence>
<dbReference type="SUPFAM" id="SSF52038">
    <property type="entry name" value="Barstar-related"/>
    <property type="match status" value="1"/>
</dbReference>
<evidence type="ECO:0000259" key="2">
    <source>
        <dbReference type="Pfam" id="PF01337"/>
    </source>
</evidence>
<accession>A0ABQ2CX47</accession>
<comment type="similarity">
    <text evidence="1">Belongs to the barstar family.</text>
</comment>
<evidence type="ECO:0000256" key="1">
    <source>
        <dbReference type="ARBA" id="ARBA00006845"/>
    </source>
</evidence>
<feature type="domain" description="Barstar (barnase inhibitor)" evidence="2">
    <location>
        <begin position="164"/>
        <end position="253"/>
    </location>
</feature>
<reference evidence="4" key="1">
    <citation type="journal article" date="2019" name="Int. J. Syst. Evol. Microbiol.">
        <title>The Global Catalogue of Microorganisms (GCM) 10K type strain sequencing project: providing services to taxonomists for standard genome sequencing and annotation.</title>
        <authorList>
            <consortium name="The Broad Institute Genomics Platform"/>
            <consortium name="The Broad Institute Genome Sequencing Center for Infectious Disease"/>
            <person name="Wu L."/>
            <person name="Ma J."/>
        </authorList>
    </citation>
    <scope>NUCLEOTIDE SEQUENCE [LARGE SCALE GENOMIC DNA]</scope>
    <source>
        <strain evidence="4">JCM 14370</strain>
    </source>
</reference>
<proteinExistence type="inferred from homology"/>
<dbReference type="EMBL" id="BMOD01000002">
    <property type="protein sequence ID" value="GGJ25714.1"/>
    <property type="molecule type" value="Genomic_DNA"/>
</dbReference>
<keyword evidence="4" id="KW-1185">Reference proteome</keyword>
<gene>
    <name evidence="3" type="ORF">GCM10008938_09800</name>
</gene>
<organism evidence="3 4">
    <name type="scientific">Deinococcus roseus</name>
    <dbReference type="NCBI Taxonomy" id="392414"/>
    <lineage>
        <taxon>Bacteria</taxon>
        <taxon>Thermotogati</taxon>
        <taxon>Deinococcota</taxon>
        <taxon>Deinococci</taxon>
        <taxon>Deinococcales</taxon>
        <taxon>Deinococcaceae</taxon>
        <taxon>Deinococcus</taxon>
    </lineage>
</organism>
<dbReference type="Gene3D" id="3.30.370.10">
    <property type="entry name" value="Barstar-like"/>
    <property type="match status" value="1"/>
</dbReference>
<name>A0ABQ2CX47_9DEIO</name>
<dbReference type="InterPro" id="IPR035905">
    <property type="entry name" value="Barstar-like_sf"/>
</dbReference>
<protein>
    <recommendedName>
        <fullName evidence="2">Barstar (barnase inhibitor) domain-containing protein</fullName>
    </recommendedName>
</protein>
<evidence type="ECO:0000313" key="4">
    <source>
        <dbReference type="Proteomes" id="UP000632222"/>
    </source>
</evidence>
<dbReference type="Proteomes" id="UP000632222">
    <property type="component" value="Unassembled WGS sequence"/>
</dbReference>